<dbReference type="InterPro" id="IPR011650">
    <property type="entry name" value="Peptidase_M20_dimer"/>
</dbReference>
<evidence type="ECO:0000259" key="4">
    <source>
        <dbReference type="Pfam" id="PF07687"/>
    </source>
</evidence>
<name>A0A317F8F5_9PROT</name>
<evidence type="ECO:0000256" key="2">
    <source>
        <dbReference type="ARBA" id="ARBA00022801"/>
    </source>
</evidence>
<dbReference type="RefSeq" id="WP_109871777.1">
    <property type="nucleotide sequence ID" value="NZ_QGNA01000004.1"/>
</dbReference>
<dbReference type="InterPro" id="IPR002933">
    <property type="entry name" value="Peptidase_M20"/>
</dbReference>
<feature type="domain" description="Peptidase M20 dimerisation" evidence="4">
    <location>
        <begin position="178"/>
        <end position="264"/>
    </location>
</feature>
<evidence type="ECO:0000313" key="6">
    <source>
        <dbReference type="Proteomes" id="UP000245765"/>
    </source>
</evidence>
<dbReference type="OrthoDB" id="9776600at2"/>
<dbReference type="Pfam" id="PF07687">
    <property type="entry name" value="M20_dimer"/>
    <property type="match status" value="1"/>
</dbReference>
<dbReference type="Pfam" id="PF01546">
    <property type="entry name" value="Peptidase_M20"/>
    <property type="match status" value="1"/>
</dbReference>
<dbReference type="PANTHER" id="PTHR43808:SF9">
    <property type="entry name" value="BLL0789 PROTEIN"/>
    <property type="match status" value="1"/>
</dbReference>
<proteinExistence type="predicted"/>
<accession>A0A317F8F5</accession>
<dbReference type="SUPFAM" id="SSF55031">
    <property type="entry name" value="Bacterial exopeptidase dimerisation domain"/>
    <property type="match status" value="1"/>
</dbReference>
<feature type="active site" evidence="3">
    <location>
        <position position="81"/>
    </location>
</feature>
<evidence type="ECO:0000256" key="3">
    <source>
        <dbReference type="PIRSR" id="PIRSR037238-1"/>
    </source>
</evidence>
<dbReference type="InterPro" id="IPR017150">
    <property type="entry name" value="Pept_M20_glutamate_carboxypep"/>
</dbReference>
<dbReference type="PANTHER" id="PTHR43808">
    <property type="entry name" value="ACETYLORNITHINE DEACETYLASE"/>
    <property type="match status" value="1"/>
</dbReference>
<organism evidence="5 6">
    <name type="scientific">Falsiroseomonas bella</name>
    <dbReference type="NCBI Taxonomy" id="2184016"/>
    <lineage>
        <taxon>Bacteria</taxon>
        <taxon>Pseudomonadati</taxon>
        <taxon>Pseudomonadota</taxon>
        <taxon>Alphaproteobacteria</taxon>
        <taxon>Acetobacterales</taxon>
        <taxon>Roseomonadaceae</taxon>
        <taxon>Falsiroseomonas</taxon>
    </lineage>
</organism>
<feature type="active site" description="Proton acceptor" evidence="3">
    <location>
        <position position="143"/>
    </location>
</feature>
<keyword evidence="5" id="KW-0121">Carboxypeptidase</keyword>
<comment type="caution">
    <text evidence="5">The sequence shown here is derived from an EMBL/GenBank/DDBJ whole genome shotgun (WGS) entry which is preliminary data.</text>
</comment>
<dbReference type="PIRSF" id="PIRSF037238">
    <property type="entry name" value="Carboxypeptidase_G2"/>
    <property type="match status" value="1"/>
</dbReference>
<gene>
    <name evidence="5" type="ORF">DFH01_17465</name>
</gene>
<evidence type="ECO:0000313" key="5">
    <source>
        <dbReference type="EMBL" id="PWS35410.1"/>
    </source>
</evidence>
<dbReference type="EMBL" id="QGNA01000004">
    <property type="protein sequence ID" value="PWS35410.1"/>
    <property type="molecule type" value="Genomic_DNA"/>
</dbReference>
<keyword evidence="5" id="KW-0645">Protease</keyword>
<dbReference type="Gene3D" id="3.30.70.360">
    <property type="match status" value="1"/>
</dbReference>
<evidence type="ECO:0000256" key="1">
    <source>
        <dbReference type="ARBA" id="ARBA00022723"/>
    </source>
</evidence>
<dbReference type="InterPro" id="IPR050072">
    <property type="entry name" value="Peptidase_M20A"/>
</dbReference>
<protein>
    <submittedName>
        <fullName evidence="5">Glutamate carboxypeptidase</fullName>
    </submittedName>
</protein>
<dbReference type="GO" id="GO:0046872">
    <property type="term" value="F:metal ion binding"/>
    <property type="evidence" value="ECO:0007669"/>
    <property type="project" value="UniProtKB-KW"/>
</dbReference>
<dbReference type="SUPFAM" id="SSF53187">
    <property type="entry name" value="Zn-dependent exopeptidases"/>
    <property type="match status" value="1"/>
</dbReference>
<dbReference type="InterPro" id="IPR036264">
    <property type="entry name" value="Bact_exopeptidase_dim_dom"/>
</dbReference>
<dbReference type="GO" id="GO:0004180">
    <property type="term" value="F:carboxypeptidase activity"/>
    <property type="evidence" value="ECO:0007669"/>
    <property type="project" value="UniProtKB-KW"/>
</dbReference>
<keyword evidence="6" id="KW-1185">Reference proteome</keyword>
<reference evidence="6" key="1">
    <citation type="submission" date="2018-05" db="EMBL/GenBank/DDBJ databases">
        <authorList>
            <person name="Du Z."/>
            <person name="Wang X."/>
        </authorList>
    </citation>
    <scope>NUCLEOTIDE SEQUENCE [LARGE SCALE GENOMIC DNA]</scope>
    <source>
        <strain evidence="6">CQN31</strain>
    </source>
</reference>
<dbReference type="Proteomes" id="UP000245765">
    <property type="component" value="Unassembled WGS sequence"/>
</dbReference>
<sequence length="375" mass="39307">MLKTEIGSSDRLLAELRGWVEAETPTTDAAAVNRLLDRCQAELAAVGGAIERLPGRDGFGDTLVCRTPGNGAPVVVAGHLDTVWDHGTLATSMPWRVEGAKAHGPGIYDMKAGSFMAFHSVREILRQKTRTRRPIILLLTPDEEVGSPTSRAPIEQAAKGARAVLIPEPAGANGSAVTARKGVGRFEIRVRGVSAHAGGNWSEGRSAIVALAEVILKIHAMTDLAAGVTTNVAPIGGGTRPNVISPEAWCEVDLRVPTIPLGEKMEAAIRGLAYERDGIAVTITGGMNRPPFAETPEILALYAQAKALAAQHGYELPVQHRGGGSDGNFTAAMGVPTLDGLGCPGAGAHAPHEHILWEQLAPRCATLCALLEEIG</sequence>
<dbReference type="CDD" id="cd03885">
    <property type="entry name" value="M20_CPDG2"/>
    <property type="match status" value="1"/>
</dbReference>
<dbReference type="Gene3D" id="3.40.630.10">
    <property type="entry name" value="Zn peptidases"/>
    <property type="match status" value="1"/>
</dbReference>
<dbReference type="AlphaFoldDB" id="A0A317F8F5"/>
<keyword evidence="1" id="KW-0479">Metal-binding</keyword>
<keyword evidence="2" id="KW-0378">Hydrolase</keyword>